<organism evidence="1 2">
    <name type="scientific">Mycena metata</name>
    <dbReference type="NCBI Taxonomy" id="1033252"/>
    <lineage>
        <taxon>Eukaryota</taxon>
        <taxon>Fungi</taxon>
        <taxon>Dikarya</taxon>
        <taxon>Basidiomycota</taxon>
        <taxon>Agaricomycotina</taxon>
        <taxon>Agaricomycetes</taxon>
        <taxon>Agaricomycetidae</taxon>
        <taxon>Agaricales</taxon>
        <taxon>Marasmiineae</taxon>
        <taxon>Mycenaceae</taxon>
        <taxon>Mycena</taxon>
    </lineage>
</organism>
<name>A0AAD7NMR9_9AGAR</name>
<evidence type="ECO:0000313" key="1">
    <source>
        <dbReference type="EMBL" id="KAJ7766727.1"/>
    </source>
</evidence>
<dbReference type="Proteomes" id="UP001215598">
    <property type="component" value="Unassembled WGS sequence"/>
</dbReference>
<comment type="caution">
    <text evidence="1">The sequence shown here is derived from an EMBL/GenBank/DDBJ whole genome shotgun (WGS) entry which is preliminary data.</text>
</comment>
<gene>
    <name evidence="1" type="ORF">B0H16DRAFT_371657</name>
</gene>
<dbReference type="AlphaFoldDB" id="A0AAD7NMR9"/>
<dbReference type="InterPro" id="IPR032675">
    <property type="entry name" value="LRR_dom_sf"/>
</dbReference>
<reference evidence="1" key="1">
    <citation type="submission" date="2023-03" db="EMBL/GenBank/DDBJ databases">
        <title>Massive genome expansion in bonnet fungi (Mycena s.s.) driven by repeated elements and novel gene families across ecological guilds.</title>
        <authorList>
            <consortium name="Lawrence Berkeley National Laboratory"/>
            <person name="Harder C.B."/>
            <person name="Miyauchi S."/>
            <person name="Viragh M."/>
            <person name="Kuo A."/>
            <person name="Thoen E."/>
            <person name="Andreopoulos B."/>
            <person name="Lu D."/>
            <person name="Skrede I."/>
            <person name="Drula E."/>
            <person name="Henrissat B."/>
            <person name="Morin E."/>
            <person name="Kohler A."/>
            <person name="Barry K."/>
            <person name="LaButti K."/>
            <person name="Morin E."/>
            <person name="Salamov A."/>
            <person name="Lipzen A."/>
            <person name="Mereny Z."/>
            <person name="Hegedus B."/>
            <person name="Baldrian P."/>
            <person name="Stursova M."/>
            <person name="Weitz H."/>
            <person name="Taylor A."/>
            <person name="Grigoriev I.V."/>
            <person name="Nagy L.G."/>
            <person name="Martin F."/>
            <person name="Kauserud H."/>
        </authorList>
    </citation>
    <scope>NUCLEOTIDE SEQUENCE</scope>
    <source>
        <strain evidence="1">CBHHK182m</strain>
    </source>
</reference>
<dbReference type="Gene3D" id="3.80.10.10">
    <property type="entry name" value="Ribonuclease Inhibitor"/>
    <property type="match status" value="1"/>
</dbReference>
<sequence length="278" mass="31420">MDAEPALPLDLEREIFETAAMLYPGTRPTLLRVSRRVLVWIEPLLYRDLSIDSSEIAAVIERAMELKPSSFFSDNVRHLHISSICGWPIQTRYAFLRLCPNLVSLSLGVTAVPPTGILPVLAGLLHVRMWRGSLWQIFGGPSIDASHPFFRTITHMDLLHIPPNANSATVLALDEMPALTHLCLHTWTVDVISGILRHCSRLQIFLVLLPSYFSKRMLDTISSAITDVRCVVVAMGSLNEWNGWVSHKHDLWAGVEAFVARKRRGEVEISARWVEPWW</sequence>
<accession>A0AAD7NMR9</accession>
<protein>
    <submittedName>
        <fullName evidence="1">Uncharacterized protein</fullName>
    </submittedName>
</protein>
<proteinExistence type="predicted"/>
<keyword evidence="2" id="KW-1185">Reference proteome</keyword>
<evidence type="ECO:0000313" key="2">
    <source>
        <dbReference type="Proteomes" id="UP001215598"/>
    </source>
</evidence>
<dbReference type="EMBL" id="JARKIB010000023">
    <property type="protein sequence ID" value="KAJ7766727.1"/>
    <property type="molecule type" value="Genomic_DNA"/>
</dbReference>